<keyword evidence="2" id="KW-1185">Reference proteome</keyword>
<reference evidence="1" key="2">
    <citation type="submission" date="2020-09" db="EMBL/GenBank/DDBJ databases">
        <authorList>
            <person name="Sun Q."/>
            <person name="Kim S."/>
        </authorList>
    </citation>
    <scope>NUCLEOTIDE SEQUENCE</scope>
    <source>
        <strain evidence="1">KCTC 42651</strain>
    </source>
</reference>
<dbReference type="AlphaFoldDB" id="A0A919CNM6"/>
<protein>
    <submittedName>
        <fullName evidence="1">Uncharacterized protein</fullName>
    </submittedName>
</protein>
<organism evidence="1 2">
    <name type="scientific">Thalassobaculum fulvum</name>
    <dbReference type="NCBI Taxonomy" id="1633335"/>
    <lineage>
        <taxon>Bacteria</taxon>
        <taxon>Pseudomonadati</taxon>
        <taxon>Pseudomonadota</taxon>
        <taxon>Alphaproteobacteria</taxon>
        <taxon>Rhodospirillales</taxon>
        <taxon>Thalassobaculaceae</taxon>
        <taxon>Thalassobaculum</taxon>
    </lineage>
</organism>
<name>A0A919CNM6_9PROT</name>
<gene>
    <name evidence="1" type="ORF">GCM10017083_14270</name>
</gene>
<accession>A0A919CNM6</accession>
<evidence type="ECO:0000313" key="1">
    <source>
        <dbReference type="EMBL" id="GHD45796.1"/>
    </source>
</evidence>
<evidence type="ECO:0000313" key="2">
    <source>
        <dbReference type="Proteomes" id="UP000630353"/>
    </source>
</evidence>
<dbReference type="Proteomes" id="UP000630353">
    <property type="component" value="Unassembled WGS sequence"/>
</dbReference>
<sequence>MKAFVSACVAMVVIAVAAWAVLHYAVDGSSQTANTADRGSVRLN</sequence>
<proteinExistence type="predicted"/>
<dbReference type="RefSeq" id="WP_268245269.1">
    <property type="nucleotide sequence ID" value="NZ_BMZS01000003.1"/>
</dbReference>
<comment type="caution">
    <text evidence="1">The sequence shown here is derived from an EMBL/GenBank/DDBJ whole genome shotgun (WGS) entry which is preliminary data.</text>
</comment>
<reference evidence="1" key="1">
    <citation type="journal article" date="2014" name="Int. J. Syst. Evol. Microbiol.">
        <title>Complete genome sequence of Corynebacterium casei LMG S-19264T (=DSM 44701T), isolated from a smear-ripened cheese.</title>
        <authorList>
            <consortium name="US DOE Joint Genome Institute (JGI-PGF)"/>
            <person name="Walter F."/>
            <person name="Albersmeier A."/>
            <person name="Kalinowski J."/>
            <person name="Ruckert C."/>
        </authorList>
    </citation>
    <scope>NUCLEOTIDE SEQUENCE</scope>
    <source>
        <strain evidence="1">KCTC 42651</strain>
    </source>
</reference>
<dbReference type="EMBL" id="BMZS01000003">
    <property type="protein sequence ID" value="GHD45796.1"/>
    <property type="molecule type" value="Genomic_DNA"/>
</dbReference>